<evidence type="ECO:0000256" key="10">
    <source>
        <dbReference type="ARBA" id="ARBA00022741"/>
    </source>
</evidence>
<evidence type="ECO:0000256" key="1">
    <source>
        <dbReference type="ARBA" id="ARBA00003954"/>
    </source>
</evidence>
<dbReference type="InterPro" id="IPR004014">
    <property type="entry name" value="ATPase_P-typ_cation-transptr_N"/>
</dbReference>
<evidence type="ECO:0000256" key="12">
    <source>
        <dbReference type="ARBA" id="ARBA00022842"/>
    </source>
</evidence>
<evidence type="ECO:0000256" key="18">
    <source>
        <dbReference type="SAM" id="MobiDB-lite"/>
    </source>
</evidence>
<keyword evidence="6" id="KW-1003">Cell membrane</keyword>
<dbReference type="GO" id="GO:0015444">
    <property type="term" value="F:P-type magnesium transporter activity"/>
    <property type="evidence" value="ECO:0007669"/>
    <property type="project" value="UniProtKB-EC"/>
</dbReference>
<dbReference type="SUPFAM" id="SSF81665">
    <property type="entry name" value="Calcium ATPase, transmembrane domain M"/>
    <property type="match status" value="1"/>
</dbReference>
<name>A0A329YIM4_RHITR</name>
<keyword evidence="11" id="KW-0067">ATP-binding</keyword>
<dbReference type="PRINTS" id="PR01836">
    <property type="entry name" value="MGATPASE"/>
</dbReference>
<feature type="compositionally biased region" description="Polar residues" evidence="18">
    <location>
        <begin position="18"/>
        <end position="29"/>
    </location>
</feature>
<feature type="transmembrane region" description="Helical" evidence="19">
    <location>
        <begin position="806"/>
        <end position="824"/>
    </location>
</feature>
<keyword evidence="13" id="KW-1278">Translocase</keyword>
<feature type="transmembrane region" description="Helical" evidence="19">
    <location>
        <begin position="107"/>
        <end position="128"/>
    </location>
</feature>
<dbReference type="Gene3D" id="3.40.1110.10">
    <property type="entry name" value="Calcium-transporting ATPase, cytoplasmic domain N"/>
    <property type="match status" value="1"/>
</dbReference>
<evidence type="ECO:0000256" key="2">
    <source>
        <dbReference type="ARBA" id="ARBA00004429"/>
    </source>
</evidence>
<evidence type="ECO:0000256" key="5">
    <source>
        <dbReference type="ARBA" id="ARBA00013555"/>
    </source>
</evidence>
<dbReference type="GO" id="GO:0005524">
    <property type="term" value="F:ATP binding"/>
    <property type="evidence" value="ECO:0007669"/>
    <property type="project" value="UniProtKB-KW"/>
</dbReference>
<dbReference type="Pfam" id="PF00690">
    <property type="entry name" value="Cation_ATPase_N"/>
    <property type="match status" value="1"/>
</dbReference>
<comment type="subcellular location">
    <subcellularLocation>
        <location evidence="2">Cell inner membrane</location>
        <topology evidence="2">Multi-pass membrane protein</topology>
    </subcellularLocation>
</comment>
<organism evidence="21 22">
    <name type="scientific">Rhizobium tropici</name>
    <dbReference type="NCBI Taxonomy" id="398"/>
    <lineage>
        <taxon>Bacteria</taxon>
        <taxon>Pseudomonadati</taxon>
        <taxon>Pseudomonadota</taxon>
        <taxon>Alphaproteobacteria</taxon>
        <taxon>Hyphomicrobiales</taxon>
        <taxon>Rhizobiaceae</taxon>
        <taxon>Rhizobium/Agrobacterium group</taxon>
        <taxon>Rhizobium</taxon>
    </lineage>
</organism>
<dbReference type="GO" id="GO:0005886">
    <property type="term" value="C:plasma membrane"/>
    <property type="evidence" value="ECO:0007669"/>
    <property type="project" value="UniProtKB-SubCell"/>
</dbReference>
<feature type="transmembrane region" description="Helical" evidence="19">
    <location>
        <begin position="836"/>
        <end position="858"/>
    </location>
</feature>
<dbReference type="Pfam" id="PF13246">
    <property type="entry name" value="Cation_ATPase"/>
    <property type="match status" value="1"/>
</dbReference>
<feature type="transmembrane region" description="Helical" evidence="19">
    <location>
        <begin position="743"/>
        <end position="769"/>
    </location>
</feature>
<dbReference type="GO" id="GO:0016887">
    <property type="term" value="F:ATP hydrolysis activity"/>
    <property type="evidence" value="ECO:0007669"/>
    <property type="project" value="InterPro"/>
</dbReference>
<dbReference type="InterPro" id="IPR059000">
    <property type="entry name" value="ATPase_P-type_domA"/>
</dbReference>
<feature type="domain" description="Cation-transporting P-type ATPase N-terminal" evidence="20">
    <location>
        <begin position="30"/>
        <end position="103"/>
    </location>
</feature>
<dbReference type="Pfam" id="PF00122">
    <property type="entry name" value="E1-E2_ATPase"/>
    <property type="match status" value="1"/>
</dbReference>
<keyword evidence="8" id="KW-0597">Phosphoprotein</keyword>
<evidence type="ECO:0000313" key="22">
    <source>
        <dbReference type="Proteomes" id="UP000251205"/>
    </source>
</evidence>
<dbReference type="OrthoDB" id="391538at2"/>
<dbReference type="RefSeq" id="WP_112340168.1">
    <property type="nucleotide sequence ID" value="NZ_QMKK01000017.1"/>
</dbReference>
<dbReference type="NCBIfam" id="TIGR01524">
    <property type="entry name" value="ATPase-IIIB_Mg"/>
    <property type="match status" value="1"/>
</dbReference>
<dbReference type="Proteomes" id="UP000251205">
    <property type="component" value="Unassembled WGS sequence"/>
</dbReference>
<accession>A0A329YIM4</accession>
<evidence type="ECO:0000259" key="20">
    <source>
        <dbReference type="SMART" id="SM00831"/>
    </source>
</evidence>
<dbReference type="SUPFAM" id="SSF81653">
    <property type="entry name" value="Calcium ATPase, transduction domain A"/>
    <property type="match status" value="1"/>
</dbReference>
<comment type="similarity">
    <text evidence="3">Belongs to the cation transport ATPase (P-type) (TC 3.A.3) family. Type IIIB subfamily.</text>
</comment>
<evidence type="ECO:0000256" key="11">
    <source>
        <dbReference type="ARBA" id="ARBA00022840"/>
    </source>
</evidence>
<sequence>MPIEIDETTKNAPLKRPASTNLDTTMSPSPYWSKSEDVLLHDLGSQAKGLSPQEAISRLKSYGPNTVVAMTHMNALHILVRQFLNPLVLILIFAATVSSLVGEMHDAIIISLIVLASCLLGFSQEYGATKALEALKKSISLSATVVRGGIESLVPVSTVVPGDIVKLVAGSLVPADGMILSSRDLNVSEAALTGETFPVGKMAGVCPPDAPIATRTNCVFTGTSVRSGTATVIVVNTGTRTEYATIAGAIARQIPETDFSRGIRRFGYLMTRIMLVIVITVFVANLLLHRPLIDSLLFSLALAVGLTPELLPVIISMTLARGAHAMAAGGVIIRRLDAIENLGSMNLLCTDKTGTLTEGIIKLDDSVDIGGMHSQQVHLLAFLNASLQAGLKNPLDDAILASGETNADLKGFVKKDEIPYDFMRKRLSVIVDEVGQGTMMVCKGAVANILSVCTSVRTGNAVEPLDDRSRADIDARYRKWGEDGIRAIAIATRRFAQDEGAYDVDDECELCLEGFLLFLDPPKAGIKNALAGLRHRGIGIKIISGDNRYIVKHLADTIGLKTKQVLTGAELVSMSSDALFARAPKTDLFVEIDPNQKELIIKALRRSGHVVGYMGDGINDAPALHEADVGISVDGAVDVAREAADLVLFQQDLNVLIRGVDDGRRTFANTMKYISIATSANFGNMISMAIASLFLPFLPLLAKQILLNNLLADIPAMAIATDRVDRQQVQRPRRWDIRSIQRFMIFFGPVSSLFDFATFGFLLFVVHVSTNQFRTAWFVESLITQLATMLIVRTTMTAWKDKPGPLLLWSTAVIILIALVLPYIPMAASIFDFTPLPAPLMGGLIAISAIYAAALELVKRFYFRPR</sequence>
<dbReference type="SMART" id="SM00831">
    <property type="entry name" value="Cation_ATPase_N"/>
    <property type="match status" value="1"/>
</dbReference>
<protein>
    <recommendedName>
        <fullName evidence="5">Magnesium-transporting ATPase, P-type 1</fullName>
        <ecNumber evidence="4">7.2.2.14</ecNumber>
    </recommendedName>
    <alternativeName>
        <fullName evidence="16">Mg(2+) transport ATPase, P-type 1</fullName>
    </alternativeName>
</protein>
<evidence type="ECO:0000256" key="8">
    <source>
        <dbReference type="ARBA" id="ARBA00022553"/>
    </source>
</evidence>
<evidence type="ECO:0000256" key="7">
    <source>
        <dbReference type="ARBA" id="ARBA00022519"/>
    </source>
</evidence>
<feature type="transmembrane region" description="Helical" evidence="19">
    <location>
        <begin position="269"/>
        <end position="288"/>
    </location>
</feature>
<comment type="catalytic activity">
    <reaction evidence="17">
        <text>Mg(2+)(out) + ATP + H2O = Mg(2+)(in) + ADP + phosphate + H(+)</text>
        <dbReference type="Rhea" id="RHEA:10260"/>
        <dbReference type="ChEBI" id="CHEBI:15377"/>
        <dbReference type="ChEBI" id="CHEBI:15378"/>
        <dbReference type="ChEBI" id="CHEBI:18420"/>
        <dbReference type="ChEBI" id="CHEBI:30616"/>
        <dbReference type="ChEBI" id="CHEBI:43474"/>
        <dbReference type="ChEBI" id="CHEBI:456216"/>
        <dbReference type="EC" id="7.2.2.14"/>
    </reaction>
</comment>
<evidence type="ECO:0000256" key="4">
    <source>
        <dbReference type="ARBA" id="ARBA00012786"/>
    </source>
</evidence>
<keyword evidence="14 19" id="KW-1133">Transmembrane helix</keyword>
<keyword evidence="15 19" id="KW-0472">Membrane</keyword>
<feature type="transmembrane region" description="Helical" evidence="19">
    <location>
        <begin position="701"/>
        <end position="722"/>
    </location>
</feature>
<evidence type="ECO:0000256" key="9">
    <source>
        <dbReference type="ARBA" id="ARBA00022692"/>
    </source>
</evidence>
<comment type="caution">
    <text evidence="21">The sequence shown here is derived from an EMBL/GenBank/DDBJ whole genome shotgun (WGS) entry which is preliminary data.</text>
</comment>
<dbReference type="SUPFAM" id="SSF56784">
    <property type="entry name" value="HAD-like"/>
    <property type="match status" value="1"/>
</dbReference>
<dbReference type="NCBIfam" id="TIGR01494">
    <property type="entry name" value="ATPase_P-type"/>
    <property type="match status" value="2"/>
</dbReference>
<dbReference type="PROSITE" id="PS00154">
    <property type="entry name" value="ATPASE_E1_E2"/>
    <property type="match status" value="1"/>
</dbReference>
<evidence type="ECO:0000313" key="21">
    <source>
        <dbReference type="EMBL" id="RAX43237.1"/>
    </source>
</evidence>
<evidence type="ECO:0000256" key="6">
    <source>
        <dbReference type="ARBA" id="ARBA00022475"/>
    </source>
</evidence>
<dbReference type="InterPro" id="IPR023298">
    <property type="entry name" value="ATPase_P-typ_TM_dom_sf"/>
</dbReference>
<comment type="function">
    <text evidence="1">Mediates magnesium influx to the cytosol.</text>
</comment>
<dbReference type="InterPro" id="IPR044492">
    <property type="entry name" value="P_typ_ATPase_HD_dom"/>
</dbReference>
<evidence type="ECO:0000256" key="19">
    <source>
        <dbReference type="SAM" id="Phobius"/>
    </source>
</evidence>
<evidence type="ECO:0000256" key="13">
    <source>
        <dbReference type="ARBA" id="ARBA00022967"/>
    </source>
</evidence>
<keyword evidence="12" id="KW-0460">Magnesium</keyword>
<dbReference type="PANTHER" id="PTHR42861">
    <property type="entry name" value="CALCIUM-TRANSPORTING ATPASE"/>
    <property type="match status" value="1"/>
</dbReference>
<dbReference type="InterPro" id="IPR018303">
    <property type="entry name" value="ATPase_P-typ_P_site"/>
</dbReference>
<keyword evidence="10" id="KW-0547">Nucleotide-binding</keyword>
<feature type="transmembrane region" description="Helical" evidence="19">
    <location>
        <begin position="300"/>
        <end position="320"/>
    </location>
</feature>
<dbReference type="InterPro" id="IPR006068">
    <property type="entry name" value="ATPase_P-typ_cation-transptr_C"/>
</dbReference>
<keyword evidence="21" id="KW-0378">Hydrolase</keyword>
<keyword evidence="9 19" id="KW-0812">Transmembrane</keyword>
<evidence type="ECO:0000256" key="14">
    <source>
        <dbReference type="ARBA" id="ARBA00022989"/>
    </source>
</evidence>
<feature type="transmembrane region" description="Helical" evidence="19">
    <location>
        <begin position="83"/>
        <end position="101"/>
    </location>
</feature>
<feature type="transmembrane region" description="Helical" evidence="19">
    <location>
        <begin position="673"/>
        <end position="695"/>
    </location>
</feature>
<evidence type="ECO:0000256" key="15">
    <source>
        <dbReference type="ARBA" id="ARBA00023136"/>
    </source>
</evidence>
<dbReference type="InterPro" id="IPR006415">
    <property type="entry name" value="P-type_ATPase_IIIB"/>
</dbReference>
<dbReference type="Gene3D" id="2.70.150.10">
    <property type="entry name" value="Calcium-transporting ATPase, cytoplasmic transduction domain A"/>
    <property type="match status" value="1"/>
</dbReference>
<dbReference type="AlphaFoldDB" id="A0A329YIM4"/>
<dbReference type="EC" id="7.2.2.14" evidence="4"/>
<gene>
    <name evidence="21" type="primary">mgtA</name>
    <name evidence="21" type="ORF">DQ393_02170</name>
</gene>
<dbReference type="InterPro" id="IPR023299">
    <property type="entry name" value="ATPase_P-typ_cyto_dom_N"/>
</dbReference>
<evidence type="ECO:0000256" key="16">
    <source>
        <dbReference type="ARBA" id="ARBA00029806"/>
    </source>
</evidence>
<dbReference type="InterPro" id="IPR001757">
    <property type="entry name" value="P_typ_ATPase"/>
</dbReference>
<dbReference type="Gene3D" id="3.40.50.1000">
    <property type="entry name" value="HAD superfamily/HAD-like"/>
    <property type="match status" value="1"/>
</dbReference>
<keyword evidence="7" id="KW-0997">Cell inner membrane</keyword>
<dbReference type="Pfam" id="PF00689">
    <property type="entry name" value="Cation_ATPase_C"/>
    <property type="match status" value="1"/>
</dbReference>
<dbReference type="InterPro" id="IPR036412">
    <property type="entry name" value="HAD-like_sf"/>
</dbReference>
<dbReference type="InterPro" id="IPR008250">
    <property type="entry name" value="ATPase_P-typ_transduc_dom_A_sf"/>
</dbReference>
<feature type="transmembrane region" description="Helical" evidence="19">
    <location>
        <begin position="775"/>
        <end position="794"/>
    </location>
</feature>
<dbReference type="Gene3D" id="1.20.1110.10">
    <property type="entry name" value="Calcium-transporting ATPase, transmembrane domain"/>
    <property type="match status" value="1"/>
</dbReference>
<evidence type="ECO:0000256" key="3">
    <source>
        <dbReference type="ARBA" id="ARBA00008746"/>
    </source>
</evidence>
<dbReference type="SFLD" id="SFLDF00027">
    <property type="entry name" value="p-type_atpase"/>
    <property type="match status" value="1"/>
</dbReference>
<feature type="region of interest" description="Disordered" evidence="18">
    <location>
        <begin position="1"/>
        <end position="29"/>
    </location>
</feature>
<reference evidence="21 22" key="1">
    <citation type="submission" date="2018-06" db="EMBL/GenBank/DDBJ databases">
        <title>Whole Genome Sequence of an efficient microsymbiont, Rhizobium tropici.</title>
        <authorList>
            <person name="Srinivasan R."/>
            <person name="Singh H.V."/>
            <person name="Srivastava R."/>
            <person name="Kumari B."/>
            <person name="Radhakrishna A."/>
        </authorList>
    </citation>
    <scope>NUCLEOTIDE SEQUENCE [LARGE SCALE GENOMIC DNA]</scope>
    <source>
        <strain evidence="21 22">IGFRI Rhizo-19</strain>
    </source>
</reference>
<dbReference type="InterPro" id="IPR023214">
    <property type="entry name" value="HAD_sf"/>
</dbReference>
<evidence type="ECO:0000256" key="17">
    <source>
        <dbReference type="ARBA" id="ARBA00047295"/>
    </source>
</evidence>
<dbReference type="SFLD" id="SFLDG00002">
    <property type="entry name" value="C1.7:_P-type_atpase_like"/>
    <property type="match status" value="1"/>
</dbReference>
<dbReference type="EMBL" id="QMKK01000017">
    <property type="protein sequence ID" value="RAX43237.1"/>
    <property type="molecule type" value="Genomic_DNA"/>
</dbReference>
<dbReference type="SFLD" id="SFLDS00003">
    <property type="entry name" value="Haloacid_Dehalogenase"/>
    <property type="match status" value="1"/>
</dbReference>
<proteinExistence type="inferred from homology"/>